<keyword evidence="3" id="KW-1185">Reference proteome</keyword>
<organism evidence="2 3">
    <name type="scientific">Tenacibaculum lutimaris</name>
    <dbReference type="NCBI Taxonomy" id="285258"/>
    <lineage>
        <taxon>Bacteria</taxon>
        <taxon>Pseudomonadati</taxon>
        <taxon>Bacteroidota</taxon>
        <taxon>Flavobacteriia</taxon>
        <taxon>Flavobacteriales</taxon>
        <taxon>Flavobacteriaceae</taxon>
        <taxon>Tenacibaculum</taxon>
    </lineage>
</organism>
<dbReference type="PROSITE" id="PS51257">
    <property type="entry name" value="PROKAR_LIPOPROTEIN"/>
    <property type="match status" value="1"/>
</dbReference>
<comment type="caution">
    <text evidence="2">The sequence shown here is derived from an EMBL/GenBank/DDBJ whole genome shotgun (WGS) entry which is preliminary data.</text>
</comment>
<proteinExistence type="predicted"/>
<gene>
    <name evidence="2" type="ORF">C8N26_2163</name>
</gene>
<name>A0A420DZT0_9FLAO</name>
<sequence length="67" mass="7681">MKKLLILAFGILIMISCTDKKKKEDEKKVETAIQKIDSIEMNLEEGMDKLNEAAEKVEEQLQKLDSI</sequence>
<protein>
    <recommendedName>
        <fullName evidence="4">Lipoprotein</fullName>
    </recommendedName>
</protein>
<accession>A0A420DZT0</accession>
<feature type="coiled-coil region" evidence="1">
    <location>
        <begin position="22"/>
        <end position="67"/>
    </location>
</feature>
<dbReference type="AlphaFoldDB" id="A0A420DZT0"/>
<dbReference type="Proteomes" id="UP000285780">
    <property type="component" value="Unassembled WGS sequence"/>
</dbReference>
<dbReference type="EMBL" id="RAQM01000010">
    <property type="protein sequence ID" value="RKF03173.1"/>
    <property type="molecule type" value="Genomic_DNA"/>
</dbReference>
<evidence type="ECO:0000256" key="1">
    <source>
        <dbReference type="SAM" id="Coils"/>
    </source>
</evidence>
<evidence type="ECO:0000313" key="3">
    <source>
        <dbReference type="Proteomes" id="UP000285780"/>
    </source>
</evidence>
<keyword evidence="1" id="KW-0175">Coiled coil</keyword>
<evidence type="ECO:0000313" key="2">
    <source>
        <dbReference type="EMBL" id="RKF03173.1"/>
    </source>
</evidence>
<evidence type="ECO:0008006" key="4">
    <source>
        <dbReference type="Google" id="ProtNLM"/>
    </source>
</evidence>
<dbReference type="RefSeq" id="WP_147418503.1">
    <property type="nucleotide sequence ID" value="NZ_RAQM01000010.1"/>
</dbReference>
<reference evidence="2 3" key="1">
    <citation type="submission" date="2018-09" db="EMBL/GenBank/DDBJ databases">
        <title>Genomic Encyclopedia of Archaeal and Bacterial Type Strains, Phase II (KMG-II): from individual species to whole genera.</title>
        <authorList>
            <person name="Goeker M."/>
        </authorList>
    </citation>
    <scope>NUCLEOTIDE SEQUENCE [LARGE SCALE GENOMIC DNA]</scope>
    <source>
        <strain evidence="2 3">DSM 16505</strain>
    </source>
</reference>